<evidence type="ECO:0000256" key="1">
    <source>
        <dbReference type="SAM" id="MobiDB-lite"/>
    </source>
</evidence>
<feature type="compositionally biased region" description="Polar residues" evidence="1">
    <location>
        <begin position="269"/>
        <end position="280"/>
    </location>
</feature>
<keyword evidence="3" id="KW-1185">Reference proteome</keyword>
<gene>
    <name evidence="2" type="ORF">DFH08DRAFT_827851</name>
</gene>
<evidence type="ECO:0000313" key="3">
    <source>
        <dbReference type="Proteomes" id="UP001218218"/>
    </source>
</evidence>
<evidence type="ECO:0000313" key="2">
    <source>
        <dbReference type="EMBL" id="KAJ7301072.1"/>
    </source>
</evidence>
<proteinExistence type="predicted"/>
<dbReference type="EMBL" id="JARIHO010000144">
    <property type="protein sequence ID" value="KAJ7301072.1"/>
    <property type="molecule type" value="Genomic_DNA"/>
</dbReference>
<comment type="caution">
    <text evidence="2">The sequence shown here is derived from an EMBL/GenBank/DDBJ whole genome shotgun (WGS) entry which is preliminary data.</text>
</comment>
<reference evidence="2" key="1">
    <citation type="submission" date="2023-03" db="EMBL/GenBank/DDBJ databases">
        <title>Massive genome expansion in bonnet fungi (Mycena s.s.) driven by repeated elements and novel gene families across ecological guilds.</title>
        <authorList>
            <consortium name="Lawrence Berkeley National Laboratory"/>
            <person name="Harder C.B."/>
            <person name="Miyauchi S."/>
            <person name="Viragh M."/>
            <person name="Kuo A."/>
            <person name="Thoen E."/>
            <person name="Andreopoulos B."/>
            <person name="Lu D."/>
            <person name="Skrede I."/>
            <person name="Drula E."/>
            <person name="Henrissat B."/>
            <person name="Morin E."/>
            <person name="Kohler A."/>
            <person name="Barry K."/>
            <person name="LaButti K."/>
            <person name="Morin E."/>
            <person name="Salamov A."/>
            <person name="Lipzen A."/>
            <person name="Mereny Z."/>
            <person name="Hegedus B."/>
            <person name="Baldrian P."/>
            <person name="Stursova M."/>
            <person name="Weitz H."/>
            <person name="Taylor A."/>
            <person name="Grigoriev I.V."/>
            <person name="Nagy L.G."/>
            <person name="Martin F."/>
            <person name="Kauserud H."/>
        </authorList>
    </citation>
    <scope>NUCLEOTIDE SEQUENCE</scope>
    <source>
        <strain evidence="2">CBHHK002</strain>
    </source>
</reference>
<organism evidence="2 3">
    <name type="scientific">Mycena albidolilacea</name>
    <dbReference type="NCBI Taxonomy" id="1033008"/>
    <lineage>
        <taxon>Eukaryota</taxon>
        <taxon>Fungi</taxon>
        <taxon>Dikarya</taxon>
        <taxon>Basidiomycota</taxon>
        <taxon>Agaricomycotina</taxon>
        <taxon>Agaricomycetes</taxon>
        <taxon>Agaricomycetidae</taxon>
        <taxon>Agaricales</taxon>
        <taxon>Marasmiineae</taxon>
        <taxon>Mycenaceae</taxon>
        <taxon>Mycena</taxon>
    </lineage>
</organism>
<dbReference type="AlphaFoldDB" id="A0AAD6YX87"/>
<sequence>MTEKTMETNAYAIGSWAGKGTYLKNDFGFSRRADVDPETLGKREIEVGEGSMYTYRQRKERARTQVHTLEKEICFAAQRRNRLPALESPSGNAGKMWSGWVKVLAGGSGGGHRLNVYPGTLGKGGVGWTGLLGIHFVSQKRAYGTGTTKFAIALSWWGRWDGCQRLNVHPRTLAKGGEGWVMVLGRYVVGEKRARTRSNSWGWVARSGWTWGADAGIGAQRPSPPAETQIRARKSLKGVGASSETLSSALRGAGRVNEKERSAGEDRGSVTSTATPNKQPTGDDAQGPEGESPRETMRKVLKERGRATSTRPVVTPDQPCRENDGLAATDEEKSTLSTAPARPPDSNETFERPNPSAVRIVGVLVVVGDSPMPSIRSHAPEAEVPRFDPPKLAARFPPPPAGKVLVFRRGRCSNRDYPWDVLGNLLNFELTPRSHHIPANKWKGKKSDCHGFEIPQDIPFSKLP</sequence>
<feature type="compositionally biased region" description="Basic and acidic residues" evidence="1">
    <location>
        <begin position="256"/>
        <end position="268"/>
    </location>
</feature>
<feature type="compositionally biased region" description="Basic and acidic residues" evidence="1">
    <location>
        <begin position="291"/>
        <end position="306"/>
    </location>
</feature>
<name>A0AAD6YX87_9AGAR</name>
<feature type="region of interest" description="Disordered" evidence="1">
    <location>
        <begin position="235"/>
        <end position="354"/>
    </location>
</feature>
<dbReference type="Proteomes" id="UP001218218">
    <property type="component" value="Unassembled WGS sequence"/>
</dbReference>
<accession>A0AAD6YX87</accession>
<protein>
    <submittedName>
        <fullName evidence="2">Uncharacterized protein</fullName>
    </submittedName>
</protein>
<feature type="compositionally biased region" description="Basic and acidic residues" evidence="1">
    <location>
        <begin position="319"/>
        <end position="334"/>
    </location>
</feature>